<evidence type="ECO:0000313" key="4">
    <source>
        <dbReference type="Proteomes" id="UP000002316"/>
    </source>
</evidence>
<sequence>MNAMKDKQKKKRQSVETAKKEEKKKASESGANKYIKGRREVQNEFKSERQKTTTTTTSKQQHQLKLNPMQTNAKYLLKKLYGAVGLGRRIRKRKVSLSSVTKSNKPSDVSFGVVTLPSSFSFSCSFSFSFFFLFSPLLKM</sequence>
<dbReference type="AlphaFoldDB" id="C9ZPX3"/>
<feature type="compositionally biased region" description="Basic and acidic residues" evidence="1">
    <location>
        <begin position="37"/>
        <end position="51"/>
    </location>
</feature>
<dbReference type="KEGG" id="tbg:TbgDal_V5910"/>
<dbReference type="Proteomes" id="UP000002316">
    <property type="component" value="Chromosome 5"/>
</dbReference>
<organism evidence="3 4">
    <name type="scientific">Trypanosoma brucei gambiense (strain MHOM/CI/86/DAL972)</name>
    <dbReference type="NCBI Taxonomy" id="679716"/>
    <lineage>
        <taxon>Eukaryota</taxon>
        <taxon>Discoba</taxon>
        <taxon>Euglenozoa</taxon>
        <taxon>Kinetoplastea</taxon>
        <taxon>Metakinetoplastina</taxon>
        <taxon>Trypanosomatida</taxon>
        <taxon>Trypanosomatidae</taxon>
        <taxon>Trypanosoma</taxon>
    </lineage>
</organism>
<dbReference type="GeneID" id="23861614"/>
<accession>C9ZPX3</accession>
<keyword evidence="2" id="KW-1133">Transmembrane helix</keyword>
<reference evidence="4" key="1">
    <citation type="journal article" date="2010" name="PLoS Negl. Trop. Dis.">
        <title>The genome sequence of Trypanosoma brucei gambiense, causative agent of chronic human african trypanosomiasis.</title>
        <authorList>
            <person name="Jackson A.P."/>
            <person name="Sanders M."/>
            <person name="Berry A."/>
            <person name="McQuillan J."/>
            <person name="Aslett M.A."/>
            <person name="Quail M.A."/>
            <person name="Chukualim B."/>
            <person name="Capewell P."/>
            <person name="MacLeod A."/>
            <person name="Melville S.E."/>
            <person name="Gibson W."/>
            <person name="Barry J.D."/>
            <person name="Berriman M."/>
            <person name="Hertz-Fowler C."/>
        </authorList>
    </citation>
    <scope>NUCLEOTIDE SEQUENCE [LARGE SCALE GENOMIC DNA]</scope>
    <source>
        <strain evidence="4">MHOM/CI/86/DAL972</strain>
    </source>
</reference>
<gene>
    <name evidence="3" type="ORF">TbgDal_V5910</name>
</gene>
<protein>
    <submittedName>
        <fullName evidence="3">Uncharacterized protein</fullName>
    </submittedName>
</protein>
<evidence type="ECO:0000256" key="2">
    <source>
        <dbReference type="SAM" id="Phobius"/>
    </source>
</evidence>
<feature type="transmembrane region" description="Helical" evidence="2">
    <location>
        <begin position="111"/>
        <end position="134"/>
    </location>
</feature>
<proteinExistence type="predicted"/>
<evidence type="ECO:0000313" key="3">
    <source>
        <dbReference type="EMBL" id="CBH11451.1"/>
    </source>
</evidence>
<feature type="region of interest" description="Disordered" evidence="1">
    <location>
        <begin position="1"/>
        <end position="67"/>
    </location>
</feature>
<keyword evidence="2" id="KW-0472">Membrane</keyword>
<dbReference type="EMBL" id="FN554968">
    <property type="protein sequence ID" value="CBH11451.1"/>
    <property type="molecule type" value="Genomic_DNA"/>
</dbReference>
<keyword evidence="2" id="KW-0812">Transmembrane</keyword>
<feature type="compositionally biased region" description="Polar residues" evidence="1">
    <location>
        <begin position="58"/>
        <end position="67"/>
    </location>
</feature>
<feature type="compositionally biased region" description="Basic and acidic residues" evidence="1">
    <location>
        <begin position="13"/>
        <end position="27"/>
    </location>
</feature>
<evidence type="ECO:0000256" key="1">
    <source>
        <dbReference type="SAM" id="MobiDB-lite"/>
    </source>
</evidence>
<dbReference type="RefSeq" id="XP_011773738.1">
    <property type="nucleotide sequence ID" value="XM_011775436.1"/>
</dbReference>
<name>C9ZPX3_TRYB9</name>